<comment type="caution">
    <text evidence="2">The sequence shown here is derived from an EMBL/GenBank/DDBJ whole genome shotgun (WGS) entry which is preliminary data.</text>
</comment>
<evidence type="ECO:0000313" key="2">
    <source>
        <dbReference type="EMBL" id="GAA5806601.1"/>
    </source>
</evidence>
<name>A0ABP9YIB4_9FUNG</name>
<dbReference type="Proteomes" id="UP001476247">
    <property type="component" value="Unassembled WGS sequence"/>
</dbReference>
<proteinExistence type="predicted"/>
<evidence type="ECO:0000313" key="3">
    <source>
        <dbReference type="Proteomes" id="UP001476247"/>
    </source>
</evidence>
<protein>
    <submittedName>
        <fullName evidence="2">Uncharacterized protein</fullName>
    </submittedName>
</protein>
<sequence length="90" mass="10498">LTVRYHVLEKSSDRGGAETQLRPSWAQAERDGEIEVLMGKEKERVQNLEMAKFMAEKENEARMRDLFTLELRESAEDRSRSQDVKAEREA</sequence>
<gene>
    <name evidence="2" type="ORF">HPULCUR_012141</name>
</gene>
<dbReference type="EMBL" id="BAABUJ010000075">
    <property type="protein sequence ID" value="GAA5806601.1"/>
    <property type="molecule type" value="Genomic_DNA"/>
</dbReference>
<evidence type="ECO:0000256" key="1">
    <source>
        <dbReference type="SAM" id="MobiDB-lite"/>
    </source>
</evidence>
<feature type="non-terminal residue" evidence="2">
    <location>
        <position position="1"/>
    </location>
</feature>
<organism evidence="2 3">
    <name type="scientific">Helicostylum pulchrum</name>
    <dbReference type="NCBI Taxonomy" id="562976"/>
    <lineage>
        <taxon>Eukaryota</taxon>
        <taxon>Fungi</taxon>
        <taxon>Fungi incertae sedis</taxon>
        <taxon>Mucoromycota</taxon>
        <taxon>Mucoromycotina</taxon>
        <taxon>Mucoromycetes</taxon>
        <taxon>Mucorales</taxon>
        <taxon>Mucorineae</taxon>
        <taxon>Mucoraceae</taxon>
        <taxon>Helicostylum</taxon>
    </lineage>
</organism>
<feature type="region of interest" description="Disordered" evidence="1">
    <location>
        <begin position="71"/>
        <end position="90"/>
    </location>
</feature>
<accession>A0ABP9YIB4</accession>
<keyword evidence="3" id="KW-1185">Reference proteome</keyword>
<reference evidence="2 3" key="1">
    <citation type="submission" date="2024-04" db="EMBL/GenBank/DDBJ databases">
        <title>genome sequences of Mucor flavus KT1a and Helicostylum pulchrum KT1b strains isolation_sourced from the surface of a dry-aged beef.</title>
        <authorList>
            <person name="Toyotome T."/>
            <person name="Hosono M."/>
            <person name="Torimaru M."/>
            <person name="Fukuda K."/>
            <person name="Mikami N."/>
        </authorList>
    </citation>
    <scope>NUCLEOTIDE SEQUENCE [LARGE SCALE GENOMIC DNA]</scope>
    <source>
        <strain evidence="2 3">KT1b</strain>
    </source>
</reference>